<comment type="caution">
    <text evidence="1">The sequence shown here is derived from an EMBL/GenBank/DDBJ whole genome shotgun (WGS) entry which is preliminary data.</text>
</comment>
<evidence type="ECO:0000313" key="1">
    <source>
        <dbReference type="EMBL" id="KGQ22071.1"/>
    </source>
</evidence>
<keyword evidence="2" id="KW-1185">Reference proteome</keyword>
<dbReference type="PROSITE" id="PS51257">
    <property type="entry name" value="PROKAR_LIPOPROTEIN"/>
    <property type="match status" value="1"/>
</dbReference>
<dbReference type="Proteomes" id="UP000030364">
    <property type="component" value="Unassembled WGS sequence"/>
</dbReference>
<evidence type="ECO:0008006" key="3">
    <source>
        <dbReference type="Google" id="ProtNLM"/>
    </source>
</evidence>
<organism evidence="1 2">
    <name type="scientific">Thermus filiformis</name>
    <dbReference type="NCBI Taxonomy" id="276"/>
    <lineage>
        <taxon>Bacteria</taxon>
        <taxon>Thermotogati</taxon>
        <taxon>Deinococcota</taxon>
        <taxon>Deinococci</taxon>
        <taxon>Thermales</taxon>
        <taxon>Thermaceae</taxon>
        <taxon>Thermus</taxon>
    </lineage>
</organism>
<sequence length="187" mass="19809">MRTWKLILLTGLLAACSGHTVYRLEVDLLSFLPEDQRSGSLTLQAGSAETVLPGNEGQPVGLPGSEALVDAWMQVALDLTNQTDADLSGALEVRVGPENDTNLFDGSGDVLWGSASVSIPQGGNGSLSLDFTLDPNANPSVYNLVRSGRFRVAAKVSLSAGAGDVDYTWKQADLNLRLKPFNLIPNP</sequence>
<gene>
    <name evidence="1" type="ORF">THFILI_07820</name>
</gene>
<dbReference type="AlphaFoldDB" id="A0A0A2WPF9"/>
<name>A0A0A2WPF9_THEFI</name>
<accession>A0A0A2WPF9</accession>
<dbReference type="PATRIC" id="fig|276.5.peg.1117"/>
<proteinExistence type="predicted"/>
<evidence type="ECO:0000313" key="2">
    <source>
        <dbReference type="Proteomes" id="UP000030364"/>
    </source>
</evidence>
<reference evidence="1 2" key="1">
    <citation type="journal article" date="2015" name="Genome Announc.">
        <title>Draft Genome Sequence of the Thermophile Thermus filiformis ATCC 43280, Producer of Carotenoid-(Di)glucoside-Branched Fatty Acid (Di)esters and Source of Hyperthermostable Enzymes of Biotechnological Interest.</title>
        <authorList>
            <person name="Mandelli F."/>
            <person name="Oliveira Ramires B."/>
            <person name="Couger M.B."/>
            <person name="Paixao D.A."/>
            <person name="Camilo C.M."/>
            <person name="Polikarpov I."/>
            <person name="Prade R."/>
            <person name="Riano-Pachon D.M."/>
            <person name="Squina F.M."/>
        </authorList>
    </citation>
    <scope>NUCLEOTIDE SEQUENCE [LARGE SCALE GENOMIC DNA]</scope>
    <source>
        <strain evidence="1 2">ATCC 43280</strain>
    </source>
</reference>
<dbReference type="OrthoDB" id="32018at2"/>
<protein>
    <recommendedName>
        <fullName evidence="3">Lipoprotein</fullName>
    </recommendedName>
</protein>
<dbReference type="EMBL" id="JPSL02000039">
    <property type="protein sequence ID" value="KGQ22071.1"/>
    <property type="molecule type" value="Genomic_DNA"/>
</dbReference>
<dbReference type="RefSeq" id="WP_038063854.1">
    <property type="nucleotide sequence ID" value="NZ_JPSL02000039.1"/>
</dbReference>